<reference evidence="2" key="1">
    <citation type="journal article" date="2023" name="Front. Plant Sci.">
        <title>Chromosomal-level genome assembly of Melastoma candidum provides insights into trichome evolution.</title>
        <authorList>
            <person name="Zhong Y."/>
            <person name="Wu W."/>
            <person name="Sun C."/>
            <person name="Zou P."/>
            <person name="Liu Y."/>
            <person name="Dai S."/>
            <person name="Zhou R."/>
        </authorList>
    </citation>
    <scope>NUCLEOTIDE SEQUENCE [LARGE SCALE GENOMIC DNA]</scope>
</reference>
<organism evidence="1 2">
    <name type="scientific">Melastoma candidum</name>
    <dbReference type="NCBI Taxonomy" id="119954"/>
    <lineage>
        <taxon>Eukaryota</taxon>
        <taxon>Viridiplantae</taxon>
        <taxon>Streptophyta</taxon>
        <taxon>Embryophyta</taxon>
        <taxon>Tracheophyta</taxon>
        <taxon>Spermatophyta</taxon>
        <taxon>Magnoliopsida</taxon>
        <taxon>eudicotyledons</taxon>
        <taxon>Gunneridae</taxon>
        <taxon>Pentapetalae</taxon>
        <taxon>rosids</taxon>
        <taxon>malvids</taxon>
        <taxon>Myrtales</taxon>
        <taxon>Melastomataceae</taxon>
        <taxon>Melastomatoideae</taxon>
        <taxon>Melastomateae</taxon>
        <taxon>Melastoma</taxon>
    </lineage>
</organism>
<protein>
    <submittedName>
        <fullName evidence="1">Uncharacterized protein</fullName>
    </submittedName>
</protein>
<comment type="caution">
    <text evidence="1">The sequence shown here is derived from an EMBL/GenBank/DDBJ whole genome shotgun (WGS) entry which is preliminary data.</text>
</comment>
<name>A0ACB9M4P7_9MYRT</name>
<dbReference type="Proteomes" id="UP001057402">
    <property type="component" value="Chromosome 10"/>
</dbReference>
<evidence type="ECO:0000313" key="2">
    <source>
        <dbReference type="Proteomes" id="UP001057402"/>
    </source>
</evidence>
<keyword evidence="2" id="KW-1185">Reference proteome</keyword>
<accession>A0ACB9M4P7</accession>
<evidence type="ECO:0000313" key="1">
    <source>
        <dbReference type="EMBL" id="KAI4318334.1"/>
    </source>
</evidence>
<sequence length="230" mass="24996">MPIHLLSGFSNDTQVNSMKQSLLDLPSSKTFVKIRNKQCTKLMSGVAIFVVIVVILDEYPDIKSTLRPERFSLHGNEHFYIGVMLMLYSFWFSMIGISALANSLFDLPTPVRMATAASLRGYGEEGDEESMGRRCKIIIRLFVAMVMMMGLVWSIGSGVKLAMMPVSERGLHGLTISVGVAIVVFGITYFMIGLIIIGELMGGIFGPPSQTTPKSKNTGGSSSSDVAANV</sequence>
<proteinExistence type="predicted"/>
<dbReference type="EMBL" id="CM042889">
    <property type="protein sequence ID" value="KAI4318334.1"/>
    <property type="molecule type" value="Genomic_DNA"/>
</dbReference>
<gene>
    <name evidence="1" type="ORF">MLD38_032057</name>
</gene>